<keyword evidence="1" id="KW-0472">Membrane</keyword>
<dbReference type="AlphaFoldDB" id="A0A1M4Y1M3"/>
<dbReference type="Proteomes" id="UP000184127">
    <property type="component" value="Unassembled WGS sequence"/>
</dbReference>
<feature type="transmembrane region" description="Helical" evidence="1">
    <location>
        <begin position="21"/>
        <end position="43"/>
    </location>
</feature>
<evidence type="ECO:0000256" key="1">
    <source>
        <dbReference type="SAM" id="Phobius"/>
    </source>
</evidence>
<keyword evidence="1" id="KW-0812">Transmembrane</keyword>
<dbReference type="RefSeq" id="WP_072968944.1">
    <property type="nucleotide sequence ID" value="NZ_FQUR01000012.1"/>
</dbReference>
<keyword evidence="1" id="KW-1133">Transmembrane helix</keyword>
<keyword evidence="3" id="KW-1185">Reference proteome</keyword>
<organism evidence="2 3">
    <name type="scientific">Thermoanaerobacter uzonensis DSM 18761</name>
    <dbReference type="NCBI Taxonomy" id="1123369"/>
    <lineage>
        <taxon>Bacteria</taxon>
        <taxon>Bacillati</taxon>
        <taxon>Bacillota</taxon>
        <taxon>Clostridia</taxon>
        <taxon>Thermoanaerobacterales</taxon>
        <taxon>Thermoanaerobacteraceae</taxon>
        <taxon>Thermoanaerobacter</taxon>
    </lineage>
</organism>
<sequence length="131" mass="14827">MYSLYKEKNNANRENEKTEQIVGLQSFSIFVLLMISGILSPYLRKVIPLAINLVSGIRGTISLIQEYTQSENNESNNESSILNVLMAYYISLILLYSSLSCYRGGFDVASDILPLPTDIKSMLYPFKYPQP</sequence>
<gene>
    <name evidence="2" type="ORF">SAMN02745195_01619</name>
</gene>
<evidence type="ECO:0000313" key="2">
    <source>
        <dbReference type="EMBL" id="SHE99734.1"/>
    </source>
</evidence>
<accession>A0A1M4Y1M3</accession>
<evidence type="ECO:0000313" key="3">
    <source>
        <dbReference type="Proteomes" id="UP000184127"/>
    </source>
</evidence>
<protein>
    <submittedName>
        <fullName evidence="2">Uncharacterized protein</fullName>
    </submittedName>
</protein>
<dbReference type="EMBL" id="FQUR01000012">
    <property type="protein sequence ID" value="SHE99734.1"/>
    <property type="molecule type" value="Genomic_DNA"/>
</dbReference>
<name>A0A1M4Y1M3_9THEO</name>
<proteinExistence type="predicted"/>
<reference evidence="3" key="1">
    <citation type="submission" date="2016-11" db="EMBL/GenBank/DDBJ databases">
        <authorList>
            <person name="Varghese N."/>
            <person name="Submissions S."/>
        </authorList>
    </citation>
    <scope>NUCLEOTIDE SEQUENCE [LARGE SCALE GENOMIC DNA]</scope>
    <source>
        <strain evidence="3">DSM 18761</strain>
    </source>
</reference>
<feature type="transmembrane region" description="Helical" evidence="1">
    <location>
        <begin position="80"/>
        <end position="99"/>
    </location>
</feature>